<dbReference type="InterPro" id="IPR025711">
    <property type="entry name" value="PepSY"/>
</dbReference>
<proteinExistence type="predicted"/>
<accession>A0ABV9QPY8</accession>
<evidence type="ECO:0000259" key="2">
    <source>
        <dbReference type="Pfam" id="PF03413"/>
    </source>
</evidence>
<dbReference type="Proteomes" id="UP001595886">
    <property type="component" value="Unassembled WGS sequence"/>
</dbReference>
<name>A0ABV9QPY8_9GAMM</name>
<sequence length="101" mass="10662">MNRSAFIVLSAGLAVSAAAFAKDVPPAELEALVKSGAVLPQDKLDAAALAKHPGGTVQPGGEVEHHRRGYVYEVEVLDAQGAEWDLDIDAKTGKVLKNERD</sequence>
<keyword evidence="4" id="KW-1185">Reference proteome</keyword>
<organism evidence="3 4">
    <name type="scientific">Dokdonella ginsengisoli</name>
    <dbReference type="NCBI Taxonomy" id="363846"/>
    <lineage>
        <taxon>Bacteria</taxon>
        <taxon>Pseudomonadati</taxon>
        <taxon>Pseudomonadota</taxon>
        <taxon>Gammaproteobacteria</taxon>
        <taxon>Lysobacterales</taxon>
        <taxon>Rhodanobacteraceae</taxon>
        <taxon>Dokdonella</taxon>
    </lineage>
</organism>
<dbReference type="Gene3D" id="3.10.450.40">
    <property type="match status" value="1"/>
</dbReference>
<protein>
    <submittedName>
        <fullName evidence="3">PepSY domain-containing protein</fullName>
    </submittedName>
</protein>
<reference evidence="4" key="1">
    <citation type="journal article" date="2019" name="Int. J. Syst. Evol. Microbiol.">
        <title>The Global Catalogue of Microorganisms (GCM) 10K type strain sequencing project: providing services to taxonomists for standard genome sequencing and annotation.</title>
        <authorList>
            <consortium name="The Broad Institute Genomics Platform"/>
            <consortium name="The Broad Institute Genome Sequencing Center for Infectious Disease"/>
            <person name="Wu L."/>
            <person name="Ma J."/>
        </authorList>
    </citation>
    <scope>NUCLEOTIDE SEQUENCE [LARGE SCALE GENOMIC DNA]</scope>
    <source>
        <strain evidence="4">CCUG 30340</strain>
    </source>
</reference>
<evidence type="ECO:0000256" key="1">
    <source>
        <dbReference type="SAM" id="SignalP"/>
    </source>
</evidence>
<dbReference type="EMBL" id="JBHSHD010000002">
    <property type="protein sequence ID" value="MFC4818773.1"/>
    <property type="molecule type" value="Genomic_DNA"/>
</dbReference>
<dbReference type="Pfam" id="PF03413">
    <property type="entry name" value="PepSY"/>
    <property type="match status" value="1"/>
</dbReference>
<evidence type="ECO:0000313" key="4">
    <source>
        <dbReference type="Proteomes" id="UP001595886"/>
    </source>
</evidence>
<dbReference type="RefSeq" id="WP_380018503.1">
    <property type="nucleotide sequence ID" value="NZ_JBHSHD010000002.1"/>
</dbReference>
<evidence type="ECO:0000313" key="3">
    <source>
        <dbReference type="EMBL" id="MFC4818773.1"/>
    </source>
</evidence>
<feature type="domain" description="PepSY" evidence="2">
    <location>
        <begin position="39"/>
        <end position="97"/>
    </location>
</feature>
<comment type="caution">
    <text evidence="3">The sequence shown here is derived from an EMBL/GenBank/DDBJ whole genome shotgun (WGS) entry which is preliminary data.</text>
</comment>
<keyword evidence="1" id="KW-0732">Signal</keyword>
<feature type="signal peptide" evidence="1">
    <location>
        <begin position="1"/>
        <end position="21"/>
    </location>
</feature>
<gene>
    <name evidence="3" type="ORF">ACFO6Q_00440</name>
</gene>
<feature type="chain" id="PRO_5046674290" evidence="1">
    <location>
        <begin position="22"/>
        <end position="101"/>
    </location>
</feature>